<evidence type="ECO:0000259" key="1">
    <source>
        <dbReference type="Pfam" id="PF01935"/>
    </source>
</evidence>
<proteinExistence type="predicted"/>
<evidence type="ECO:0000313" key="2">
    <source>
        <dbReference type="EMBL" id="MDB8737766.1"/>
    </source>
</evidence>
<comment type="caution">
    <text evidence="2">The sequence shown here is derived from an EMBL/GenBank/DDBJ whole genome shotgun (WGS) entry which is preliminary data.</text>
</comment>
<organism evidence="2 3">
    <name type="scientific">Mediterraneibacter gnavus</name>
    <name type="common">Ruminococcus gnavus</name>
    <dbReference type="NCBI Taxonomy" id="33038"/>
    <lineage>
        <taxon>Bacteria</taxon>
        <taxon>Bacillati</taxon>
        <taxon>Bacillota</taxon>
        <taxon>Clostridia</taxon>
        <taxon>Lachnospirales</taxon>
        <taxon>Lachnospiraceae</taxon>
        <taxon>Mediterraneibacter</taxon>
    </lineage>
</organism>
<protein>
    <recommendedName>
        <fullName evidence="1">Helicase HerA central domain-containing protein</fullName>
    </recommendedName>
</protein>
<sequence>MVERKKTKGIKYSLNLRKEEKQVIKEHCMMSFRELVVGYDYDAWYGYSEKVPVCVDVSTKNNSHTLICGMSGSGKSYLTNQYFARICLHGGADSVVYFADFKQDDSFSYLRECPRYYPYDKTINALEEVYEIMHERQCGKDVSRHFVTLVWDEYMANILSLLGTEKKKAEGVMRKVSEILMIGRSLAVRIIVTCQRGDSLAFPTGSRLNFGVIIILGASLESIYSMLMPKELIEKVGNREFHTGEGVMLWQGSELHFIKVPVIRNEEKMKAICIDALTR</sequence>
<dbReference type="EMBL" id="JAQMLR010000002">
    <property type="protein sequence ID" value="MDB8737766.1"/>
    <property type="molecule type" value="Genomic_DNA"/>
</dbReference>
<evidence type="ECO:0000313" key="3">
    <source>
        <dbReference type="Proteomes" id="UP001211731"/>
    </source>
</evidence>
<feature type="domain" description="Helicase HerA central" evidence="1">
    <location>
        <begin position="48"/>
        <end position="87"/>
    </location>
</feature>
<dbReference type="Proteomes" id="UP001211731">
    <property type="component" value="Unassembled WGS sequence"/>
</dbReference>
<dbReference type="SUPFAM" id="SSF52540">
    <property type="entry name" value="P-loop containing nucleoside triphosphate hydrolases"/>
    <property type="match status" value="1"/>
</dbReference>
<dbReference type="Gene3D" id="3.40.50.300">
    <property type="entry name" value="P-loop containing nucleotide triphosphate hydrolases"/>
    <property type="match status" value="1"/>
</dbReference>
<dbReference type="AlphaFoldDB" id="A0AB35IWZ0"/>
<reference evidence="2" key="1">
    <citation type="submission" date="2023-01" db="EMBL/GenBank/DDBJ databases">
        <title>Human gut microbiome strain richness.</title>
        <authorList>
            <person name="Chen-Liaw A."/>
        </authorList>
    </citation>
    <scope>NUCLEOTIDE SEQUENCE</scope>
    <source>
        <strain evidence="2">1001217st1_A9_1001217B_191108</strain>
    </source>
</reference>
<gene>
    <name evidence="2" type="ORF">PNU63_02990</name>
</gene>
<accession>A0AB35IWZ0</accession>
<dbReference type="InterPro" id="IPR002789">
    <property type="entry name" value="HerA_central"/>
</dbReference>
<dbReference type="InterPro" id="IPR027417">
    <property type="entry name" value="P-loop_NTPase"/>
</dbReference>
<dbReference type="RefSeq" id="WP_225084430.1">
    <property type="nucleotide sequence ID" value="NZ_BAABSA010000064.1"/>
</dbReference>
<name>A0AB35IWZ0_MEDGN</name>
<dbReference type="Pfam" id="PF01935">
    <property type="entry name" value="DUF87"/>
    <property type="match status" value="1"/>
</dbReference>